<evidence type="ECO:0000313" key="10">
    <source>
        <dbReference type="Proteomes" id="UP001311799"/>
    </source>
</evidence>
<dbReference type="InterPro" id="IPR013087">
    <property type="entry name" value="Znf_C2H2_type"/>
</dbReference>
<dbReference type="InterPro" id="IPR051964">
    <property type="entry name" value="Chaperone_stress_response"/>
</dbReference>
<dbReference type="SMART" id="SM00355">
    <property type="entry name" value="ZnF_C2H2"/>
    <property type="match status" value="2"/>
</dbReference>
<proteinExistence type="predicted"/>
<dbReference type="InterPro" id="IPR018253">
    <property type="entry name" value="DnaJ_domain_CS"/>
</dbReference>
<feature type="domain" description="C2H2-type" evidence="8">
    <location>
        <begin position="476"/>
        <end position="505"/>
    </location>
</feature>
<keyword evidence="2 4" id="KW-0863">Zinc-finger</keyword>
<name>A0AAV9Y707_9CRYT</name>
<dbReference type="CDD" id="cd06257">
    <property type="entry name" value="DnaJ"/>
    <property type="match status" value="1"/>
</dbReference>
<keyword evidence="5" id="KW-0175">Coiled coil</keyword>
<evidence type="ECO:0000259" key="8">
    <source>
        <dbReference type="PROSITE" id="PS50157"/>
    </source>
</evidence>
<feature type="compositionally biased region" description="Basic and acidic residues" evidence="6">
    <location>
        <begin position="432"/>
        <end position="446"/>
    </location>
</feature>
<evidence type="ECO:0000256" key="6">
    <source>
        <dbReference type="SAM" id="MobiDB-lite"/>
    </source>
</evidence>
<keyword evidence="1" id="KW-0479">Metal-binding</keyword>
<feature type="domain" description="C2H2-type" evidence="8">
    <location>
        <begin position="302"/>
        <end position="326"/>
    </location>
</feature>
<reference evidence="9 10" key="1">
    <citation type="submission" date="2023-10" db="EMBL/GenBank/DDBJ databases">
        <title>Comparative genomics analysis reveals potential genetic determinants of host preference in Cryptosporidium xiaoi.</title>
        <authorList>
            <person name="Xiao L."/>
            <person name="Li J."/>
        </authorList>
    </citation>
    <scope>NUCLEOTIDE SEQUENCE [LARGE SCALE GENOMIC DNA]</scope>
    <source>
        <strain evidence="9 10">52996</strain>
    </source>
</reference>
<dbReference type="GO" id="GO:0003676">
    <property type="term" value="F:nucleic acid binding"/>
    <property type="evidence" value="ECO:0007669"/>
    <property type="project" value="InterPro"/>
</dbReference>
<dbReference type="Proteomes" id="UP001311799">
    <property type="component" value="Unassembled WGS sequence"/>
</dbReference>
<evidence type="ECO:0000259" key="7">
    <source>
        <dbReference type="PROSITE" id="PS50076"/>
    </source>
</evidence>
<feature type="domain" description="J" evidence="7">
    <location>
        <begin position="4"/>
        <end position="70"/>
    </location>
</feature>
<comment type="caution">
    <text evidence="9">The sequence shown here is derived from an EMBL/GenBank/DDBJ whole genome shotgun (WGS) entry which is preliminary data.</text>
</comment>
<dbReference type="Pfam" id="PF21884">
    <property type="entry name" value="ZUO1-like_ZHD"/>
    <property type="match status" value="1"/>
</dbReference>
<dbReference type="Gene3D" id="3.30.160.60">
    <property type="entry name" value="Classic Zinc Finger"/>
    <property type="match status" value="1"/>
</dbReference>
<feature type="coiled-coil region" evidence="5">
    <location>
        <begin position="239"/>
        <end position="272"/>
    </location>
</feature>
<dbReference type="InterPro" id="IPR001623">
    <property type="entry name" value="DnaJ_domain"/>
</dbReference>
<dbReference type="InterPro" id="IPR054076">
    <property type="entry name" value="ZUO1-like_ZHD"/>
</dbReference>
<protein>
    <recommendedName>
        <fullName evidence="11">DnaJ domain-containing protein</fullName>
    </recommendedName>
</protein>
<evidence type="ECO:0000256" key="5">
    <source>
        <dbReference type="SAM" id="Coils"/>
    </source>
</evidence>
<dbReference type="PANTHER" id="PTHR44029">
    <property type="entry name" value="DNAJ HOMOLOG SUBFAMILY C MEMBER 21"/>
    <property type="match status" value="1"/>
</dbReference>
<evidence type="ECO:0000256" key="1">
    <source>
        <dbReference type="ARBA" id="ARBA00022723"/>
    </source>
</evidence>
<dbReference type="SUPFAM" id="SSF46565">
    <property type="entry name" value="Chaperone J-domain"/>
    <property type="match status" value="1"/>
</dbReference>
<dbReference type="FunFam" id="1.10.287.110:FF:000046">
    <property type="entry name" value="dnaJ homolog subfamily C member 21"/>
    <property type="match status" value="1"/>
</dbReference>
<dbReference type="PROSITE" id="PS50157">
    <property type="entry name" value="ZINC_FINGER_C2H2_2"/>
    <property type="match status" value="2"/>
</dbReference>
<dbReference type="Gene3D" id="1.10.287.110">
    <property type="entry name" value="DnaJ domain"/>
    <property type="match status" value="1"/>
</dbReference>
<dbReference type="SUPFAM" id="SSF57667">
    <property type="entry name" value="beta-beta-alpha zinc fingers"/>
    <property type="match status" value="1"/>
</dbReference>
<dbReference type="Pfam" id="PF00226">
    <property type="entry name" value="DnaJ"/>
    <property type="match status" value="1"/>
</dbReference>
<dbReference type="Pfam" id="PF12874">
    <property type="entry name" value="zf-met"/>
    <property type="match status" value="1"/>
</dbReference>
<evidence type="ECO:0000256" key="3">
    <source>
        <dbReference type="ARBA" id="ARBA00022833"/>
    </source>
</evidence>
<dbReference type="SMART" id="SM00451">
    <property type="entry name" value="ZnF_U1"/>
    <property type="match status" value="2"/>
</dbReference>
<organism evidence="9 10">
    <name type="scientific">Cryptosporidium xiaoi</name>
    <dbReference type="NCBI Taxonomy" id="659607"/>
    <lineage>
        <taxon>Eukaryota</taxon>
        <taxon>Sar</taxon>
        <taxon>Alveolata</taxon>
        <taxon>Apicomplexa</taxon>
        <taxon>Conoidasida</taxon>
        <taxon>Coccidia</taxon>
        <taxon>Eucoccidiorida</taxon>
        <taxon>Eimeriorina</taxon>
        <taxon>Cryptosporidiidae</taxon>
        <taxon>Cryptosporidium</taxon>
    </lineage>
</organism>
<dbReference type="GO" id="GO:0005737">
    <property type="term" value="C:cytoplasm"/>
    <property type="evidence" value="ECO:0007669"/>
    <property type="project" value="TreeGrafter"/>
</dbReference>
<gene>
    <name evidence="9" type="ORF">RS030_162430</name>
</gene>
<keyword evidence="3" id="KW-0862">Zinc</keyword>
<evidence type="ECO:0000256" key="4">
    <source>
        <dbReference type="PROSITE-ProRule" id="PRU00042"/>
    </source>
</evidence>
<dbReference type="EMBL" id="JAWDEY010000007">
    <property type="protein sequence ID" value="KAK6590401.1"/>
    <property type="molecule type" value="Genomic_DNA"/>
</dbReference>
<dbReference type="AlphaFoldDB" id="A0AAV9Y707"/>
<dbReference type="PROSITE" id="PS00636">
    <property type="entry name" value="DNAJ_1"/>
    <property type="match status" value="1"/>
</dbReference>
<keyword evidence="10" id="KW-1185">Reference proteome</keyword>
<dbReference type="InterPro" id="IPR003604">
    <property type="entry name" value="Matrin/U1-like-C_Znf_C2H2"/>
</dbReference>
<dbReference type="InterPro" id="IPR036236">
    <property type="entry name" value="Znf_C2H2_sf"/>
</dbReference>
<dbReference type="PRINTS" id="PR00625">
    <property type="entry name" value="JDOMAIN"/>
</dbReference>
<dbReference type="GO" id="GO:0008270">
    <property type="term" value="F:zinc ion binding"/>
    <property type="evidence" value="ECO:0007669"/>
    <property type="project" value="UniProtKB-KW"/>
</dbReference>
<dbReference type="SMART" id="SM00271">
    <property type="entry name" value="DnaJ"/>
    <property type="match status" value="1"/>
</dbReference>
<sequence length="516" mass="61864">MKQCYYSVLEVDSRATFDEIRQAYKLLSLKWHPDKNRNNIEEATERFQQIAAAYEVLSDPNERAWYDSHRKQILSQNNYDGGGNDNDYDPLGINVWRYFSRDIFDDFNDENLGFYTVYNKLFIDIIEEEKKYLSIDSNEYRFWSEANRFGNSQTNLDEVMEFYRFWSNFSSTRSFSWKDIWNLNQAQNRQIRRAMENENVKERKKGKKEYNETIRKLVEYVKKRDPRVVMHMKLKSEKLMKINIEKEREKKLQEEARRKAREEARIEELRRLEELDAIRRELCEEECASGETSDDESEKVVYHCKLCNKFFKSEQQLNSHLKSKKHILKVKEVEKNNISSVIKNTCKDVNKKNDCEFVTETEKNYDLEIDETYDVYEEKKNDLYLDTEKELQETQISSDSKSEDSSEEIDVEKITEMMDILGGKSHRNRRLKNNEPDLDGKNNEGKRNKKKKSSKIKEKKENQTEFEASIDQKLLWKCLVCNEKFESRNKLFTHVKELNHAEVRKKSNYNNSKVKC</sequence>
<dbReference type="PANTHER" id="PTHR44029:SF1">
    <property type="entry name" value="DNAJ HOMOLOG SUBFAMILY C MEMBER 21"/>
    <property type="match status" value="1"/>
</dbReference>
<feature type="region of interest" description="Disordered" evidence="6">
    <location>
        <begin position="419"/>
        <end position="463"/>
    </location>
</feature>
<accession>A0AAV9Y707</accession>
<dbReference type="PROSITE" id="PS50076">
    <property type="entry name" value="DNAJ_2"/>
    <property type="match status" value="1"/>
</dbReference>
<evidence type="ECO:0000256" key="2">
    <source>
        <dbReference type="ARBA" id="ARBA00022771"/>
    </source>
</evidence>
<evidence type="ECO:0000313" key="9">
    <source>
        <dbReference type="EMBL" id="KAK6590401.1"/>
    </source>
</evidence>
<dbReference type="PROSITE" id="PS00028">
    <property type="entry name" value="ZINC_FINGER_C2H2_1"/>
    <property type="match status" value="2"/>
</dbReference>
<evidence type="ECO:0008006" key="11">
    <source>
        <dbReference type="Google" id="ProtNLM"/>
    </source>
</evidence>
<dbReference type="InterPro" id="IPR036869">
    <property type="entry name" value="J_dom_sf"/>
</dbReference>